<reference evidence="4" key="1">
    <citation type="submission" date="2014-11" db="EMBL/GenBank/DDBJ databases">
        <authorList>
            <person name="Amaro Gonzalez C."/>
        </authorList>
    </citation>
    <scope>NUCLEOTIDE SEQUENCE</scope>
</reference>
<evidence type="ECO:0000313" key="4">
    <source>
        <dbReference type="EMBL" id="JAH59023.1"/>
    </source>
</evidence>
<dbReference type="SUPFAM" id="SSF54814">
    <property type="entry name" value="Prokaryotic type KH domain (KH-domain type II)"/>
    <property type="match status" value="1"/>
</dbReference>
<organism evidence="4">
    <name type="scientific">Anguilla anguilla</name>
    <name type="common">European freshwater eel</name>
    <name type="synonym">Muraena anguilla</name>
    <dbReference type="NCBI Taxonomy" id="7936"/>
    <lineage>
        <taxon>Eukaryota</taxon>
        <taxon>Metazoa</taxon>
        <taxon>Chordata</taxon>
        <taxon>Craniata</taxon>
        <taxon>Vertebrata</taxon>
        <taxon>Euteleostomi</taxon>
        <taxon>Actinopterygii</taxon>
        <taxon>Neopterygii</taxon>
        <taxon>Teleostei</taxon>
        <taxon>Anguilliformes</taxon>
        <taxon>Anguillidae</taxon>
        <taxon>Anguilla</taxon>
    </lineage>
</organism>
<comment type="subcellular location">
    <subcellularLocation>
        <location evidence="1">Mitochondrion inner membrane</location>
        <topology evidence="1">Peripheral membrane protein</topology>
    </subcellularLocation>
</comment>
<dbReference type="GO" id="GO:0003723">
    <property type="term" value="F:RNA binding"/>
    <property type="evidence" value="ECO:0007669"/>
    <property type="project" value="UniProtKB-KW"/>
</dbReference>
<dbReference type="GO" id="GO:0005743">
    <property type="term" value="C:mitochondrial inner membrane"/>
    <property type="evidence" value="ECO:0007669"/>
    <property type="project" value="UniProtKB-SubCell"/>
</dbReference>
<dbReference type="Gene3D" id="3.30.300.20">
    <property type="match status" value="1"/>
</dbReference>
<dbReference type="Pfam" id="PF07650">
    <property type="entry name" value="KH_2"/>
    <property type="match status" value="1"/>
</dbReference>
<name>A0A0E9U213_ANGAN</name>
<protein>
    <recommendedName>
        <fullName evidence="3">KH type-2 domain-containing protein</fullName>
    </recommendedName>
</protein>
<dbReference type="InterPro" id="IPR009019">
    <property type="entry name" value="KH_sf_prok-type"/>
</dbReference>
<accession>A0A0E9U213</accession>
<feature type="domain" description="KH type-2" evidence="3">
    <location>
        <begin position="1"/>
        <end position="41"/>
    </location>
</feature>
<dbReference type="InterPro" id="IPR015946">
    <property type="entry name" value="KH_dom-like_a/b"/>
</dbReference>
<reference evidence="4" key="2">
    <citation type="journal article" date="2015" name="Fish Shellfish Immunol.">
        <title>Early steps in the European eel (Anguilla anguilla)-Vibrio vulnificus interaction in the gills: Role of the RtxA13 toxin.</title>
        <authorList>
            <person name="Callol A."/>
            <person name="Pajuelo D."/>
            <person name="Ebbesson L."/>
            <person name="Teles M."/>
            <person name="MacKenzie S."/>
            <person name="Amaro C."/>
        </authorList>
    </citation>
    <scope>NUCLEOTIDE SEQUENCE</scope>
</reference>
<dbReference type="InterPro" id="IPR004044">
    <property type="entry name" value="KH_dom_type_2"/>
</dbReference>
<sequence length="41" mass="4456">MKMLIGRAGQVIARIAGEAGEDLANVFLCDVRLKITVKVKK</sequence>
<dbReference type="EMBL" id="GBXM01049554">
    <property type="protein sequence ID" value="JAH59023.1"/>
    <property type="molecule type" value="Transcribed_RNA"/>
</dbReference>
<proteinExistence type="predicted"/>
<dbReference type="AlphaFoldDB" id="A0A0E9U213"/>
<evidence type="ECO:0000259" key="3">
    <source>
        <dbReference type="Pfam" id="PF07650"/>
    </source>
</evidence>
<keyword evidence="2" id="KW-0694">RNA-binding</keyword>
<evidence type="ECO:0000256" key="2">
    <source>
        <dbReference type="ARBA" id="ARBA00022884"/>
    </source>
</evidence>
<evidence type="ECO:0000256" key="1">
    <source>
        <dbReference type="ARBA" id="ARBA00004637"/>
    </source>
</evidence>